<dbReference type="GO" id="GO:0005524">
    <property type="term" value="F:ATP binding"/>
    <property type="evidence" value="ECO:0007669"/>
    <property type="project" value="UniProtKB-KW"/>
</dbReference>
<reference evidence="5" key="1">
    <citation type="submission" date="2017-01" db="EMBL/GenBank/DDBJ databases">
        <authorList>
            <person name="Assis F.L."/>
            <person name="Abrahao J.S."/>
            <person name="Silva L."/>
            <person name="Khalil J.B."/>
            <person name="Rodrigues R."/>
            <person name="Silva L.S."/>
            <person name="Arantes T."/>
            <person name="Boratto P."/>
            <person name="Andrade M."/>
            <person name="Kroon E.G."/>
            <person name="Ribeiro B."/>
            <person name="Bergier I."/>
            <person name="Seligmann H."/>
            <person name="Ghigo E."/>
            <person name="Colson P."/>
            <person name="Levasseur A."/>
            <person name="Raoult D."/>
            <person name="Scola B.L."/>
        </authorList>
    </citation>
    <scope>NUCLEOTIDE SEQUENCE</scope>
    <source>
        <strain evidence="5">Soda lake</strain>
    </source>
</reference>
<dbReference type="GO" id="GO:0016887">
    <property type="term" value="F:ATP hydrolysis activity"/>
    <property type="evidence" value="ECO:0007669"/>
    <property type="project" value="InterPro"/>
</dbReference>
<accession>A0A6N1NVR5</accession>
<sequence length="614" mass="69936">MSKFIVKVNKSINNDYAKQNMVYYKSLPGVETECFIQFNSKKYVKLATKLDVPGMENSYVYLNNQDRMFLETALNDPVEISIIPKPDVAHSIVVSIRDKTKTKELDYITESHENTIRSILKNTVVNANTFHVIYAPDLLYINIITILDKNKKEIINGFIDEDTEIIIMNTEKKTLKFNLSSINFEKVGVGGLEKEFTELVKSIFVTRIIPEKVYKKLNIKHTKGAILYGPPGCGKTRIARQIGHLIGCKNIRIINGPELLNKYVGESERNVRECFEAAKNKSDELHLLIFDEFDAIATRRTGSENNNNDKVVGQLLTMLDGVEEINNIIVFALTNRLDIIDPAILRPGRFGVHIKIDLPDIKGRHEILQIHCNELIKNNLFKPDVDLMLVAKETESFTGAELESLVQNTVQNVLGSQIDFNDIIESAKKIENITIGINDFFDSLTKMNPLFKNKNRIKAELKNKLKKQLTETDKILISSVIEYIKSKPYPVIICIDGTHKSGKTSIVCDIATKIPIDNVEYISASSMVHMTDKLKIEYLMEIFSKSIESLIILDNIEMIIEFVSENIFNKNVLHIIKILLNETKHNVIITTSYYDKLSLMTVLDSVHKYVQIMD</sequence>
<protein>
    <submittedName>
        <fullName evidence="5">Vesicle-fusing ATPase</fullName>
    </submittedName>
</protein>
<comment type="similarity">
    <text evidence="1">Belongs to the AAA ATPase family.</text>
</comment>
<evidence type="ECO:0000256" key="3">
    <source>
        <dbReference type="ARBA" id="ARBA00022840"/>
    </source>
</evidence>
<evidence type="ECO:0000256" key="2">
    <source>
        <dbReference type="ARBA" id="ARBA00022741"/>
    </source>
</evidence>
<proteinExistence type="inferred from homology"/>
<dbReference type="Gene3D" id="1.10.8.60">
    <property type="match status" value="1"/>
</dbReference>
<name>A0A6N1NVR5_9VIRU</name>
<evidence type="ECO:0000259" key="4">
    <source>
        <dbReference type="SMART" id="SM00382"/>
    </source>
</evidence>
<feature type="domain" description="AAA+ ATPase" evidence="4">
    <location>
        <begin position="221"/>
        <end position="360"/>
    </location>
</feature>
<dbReference type="EMBL" id="KY523104">
    <property type="protein sequence ID" value="QKU35516.1"/>
    <property type="molecule type" value="Genomic_DNA"/>
</dbReference>
<feature type="domain" description="AAA+ ATPase" evidence="4">
    <location>
        <begin position="489"/>
        <end position="614"/>
    </location>
</feature>
<organism evidence="5">
    <name type="scientific">Tupanvirus soda lake</name>
    <dbReference type="NCBI Taxonomy" id="2126985"/>
    <lineage>
        <taxon>Viruses</taxon>
        <taxon>Varidnaviria</taxon>
        <taxon>Bamfordvirae</taxon>
        <taxon>Nucleocytoviricota</taxon>
        <taxon>Megaviricetes</taxon>
        <taxon>Imitervirales</taxon>
        <taxon>Mimiviridae</taxon>
        <taxon>Megamimivirinae</taxon>
        <taxon>Tupanvirus</taxon>
        <taxon>Tupanvirus salinum</taxon>
    </lineage>
</organism>
<evidence type="ECO:0000313" key="5">
    <source>
        <dbReference type="EMBL" id="QKU35516.1"/>
    </source>
</evidence>
<dbReference type="InterPro" id="IPR027417">
    <property type="entry name" value="P-loop_NTPase"/>
</dbReference>
<dbReference type="InterPro" id="IPR039812">
    <property type="entry name" value="Vesicle-fus_ATPase"/>
</dbReference>
<dbReference type="PANTHER" id="PTHR23078">
    <property type="entry name" value="VESICULAR-FUSION PROTEIN NSF"/>
    <property type="match status" value="1"/>
</dbReference>
<dbReference type="InterPro" id="IPR003593">
    <property type="entry name" value="AAA+_ATPase"/>
</dbReference>
<dbReference type="SMART" id="SM00382">
    <property type="entry name" value="AAA"/>
    <property type="match status" value="2"/>
</dbReference>
<dbReference type="FunFam" id="3.40.50.300:FF:000154">
    <property type="entry name" value="Vesicle-fusing ATPase 1"/>
    <property type="match status" value="1"/>
</dbReference>
<dbReference type="GO" id="GO:0006891">
    <property type="term" value="P:intra-Golgi vesicle-mediated transport"/>
    <property type="evidence" value="ECO:0007669"/>
    <property type="project" value="TreeGrafter"/>
</dbReference>
<dbReference type="GO" id="GO:0043001">
    <property type="term" value="P:Golgi to plasma membrane protein transport"/>
    <property type="evidence" value="ECO:0007669"/>
    <property type="project" value="TreeGrafter"/>
</dbReference>
<reference evidence="5" key="2">
    <citation type="journal article" date="2018" name="Nat. Commun.">
        <title>Tailed giant Tupanvirus possesses the most complete translational apparatus of the known virosphere.</title>
        <authorList>
            <person name="Abrahao J."/>
            <person name="Silva L."/>
            <person name="Silva L.S."/>
            <person name="Khalil J.Y.B."/>
            <person name="Rodrigues R."/>
            <person name="Arantes T."/>
            <person name="Assis F."/>
            <person name="Boratto P."/>
            <person name="Andrade M."/>
            <person name="Kroon E.G."/>
            <person name="Ribeiro B."/>
            <person name="Bergier I."/>
            <person name="Seligmann H."/>
            <person name="Ghigo E."/>
            <person name="Colson P."/>
            <person name="Levasseur A."/>
            <person name="Kroemer G."/>
            <person name="Raoult D."/>
            <person name="La Scola B."/>
        </authorList>
    </citation>
    <scope>NUCLEOTIDE SEQUENCE [LARGE SCALE GENOMIC DNA]</scope>
    <source>
        <strain evidence="5">Soda lake</strain>
    </source>
</reference>
<evidence type="ECO:0000256" key="1">
    <source>
        <dbReference type="ARBA" id="ARBA00006914"/>
    </source>
</evidence>
<dbReference type="GO" id="GO:0035494">
    <property type="term" value="P:SNARE complex disassembly"/>
    <property type="evidence" value="ECO:0007669"/>
    <property type="project" value="InterPro"/>
</dbReference>
<dbReference type="Gene3D" id="3.40.50.300">
    <property type="entry name" value="P-loop containing nucleotide triphosphate hydrolases"/>
    <property type="match status" value="1"/>
</dbReference>
<dbReference type="GeneID" id="80518946"/>
<dbReference type="PANTHER" id="PTHR23078:SF3">
    <property type="entry name" value="VESICLE-FUSING ATPASE"/>
    <property type="match status" value="1"/>
</dbReference>
<dbReference type="SUPFAM" id="SSF52540">
    <property type="entry name" value="P-loop containing nucleoside triphosphate hydrolases"/>
    <property type="match status" value="2"/>
</dbReference>
<keyword evidence="2" id="KW-0547">Nucleotide-binding</keyword>
<keyword evidence="3" id="KW-0067">ATP-binding</keyword>
<dbReference type="InterPro" id="IPR003959">
    <property type="entry name" value="ATPase_AAA_core"/>
</dbReference>
<dbReference type="RefSeq" id="YP_010782182.1">
    <property type="nucleotide sequence ID" value="NC_075039.1"/>
</dbReference>
<dbReference type="KEGG" id="vg:80518946"/>
<dbReference type="Pfam" id="PF00004">
    <property type="entry name" value="AAA"/>
    <property type="match status" value="1"/>
</dbReference>